<evidence type="ECO:0000313" key="2">
    <source>
        <dbReference type="Proteomes" id="UP000203733"/>
    </source>
</evidence>
<evidence type="ECO:0000313" key="1">
    <source>
        <dbReference type="EMBL" id="ABO45360.1"/>
    </source>
</evidence>
<reference evidence="1 2" key="1">
    <citation type="journal article" date="2007" name="J. Virol.">
        <title>The genome of Gryllus bimaculatus nudivirus indicates an ancient diversification of baculovirus-related nonoccluded nudiviruses of insects.</title>
        <authorList>
            <person name="Wang Y."/>
            <person name="Kleespies R.G."/>
            <person name="Huger A.M."/>
            <person name="Jehle J.A."/>
        </authorList>
    </citation>
    <scope>NUCLEOTIDE SEQUENCE [LARGE SCALE GENOMIC DNA]</scope>
</reference>
<organism evidence="1 2">
    <name type="scientific">Gryllus bimaculatus nudivirus</name>
    <dbReference type="NCBI Taxonomy" id="432587"/>
    <lineage>
        <taxon>Viruses</taxon>
        <taxon>Viruses incertae sedis</taxon>
        <taxon>Naldaviricetes</taxon>
        <taxon>Lefavirales</taxon>
        <taxon>Nudiviridae</taxon>
        <taxon>Alphanudivirus</taxon>
        <taxon>Alphanudivirus grybimaculati</taxon>
    </lineage>
</organism>
<accession>A4L1Z0</accession>
<dbReference type="Proteomes" id="UP000203733">
    <property type="component" value="Segment"/>
</dbReference>
<dbReference type="GeneID" id="4960860"/>
<protein>
    <submittedName>
        <fullName evidence="1">Uncharacterized protein</fullName>
    </submittedName>
</protein>
<keyword evidence="2" id="KW-1185">Reference proteome</keyword>
<dbReference type="RefSeq" id="YP_001111294.1">
    <property type="nucleotide sequence ID" value="NC_009240.1"/>
</dbReference>
<proteinExistence type="predicted"/>
<name>A4L1Z0_9VIRU</name>
<sequence>MFPPPLLLFPPPLSLSTRAFSHHRDRDTNYDALFSIIFNKNNKLTFYTVKLKTITNKIKNFLKSV</sequence>
<dbReference type="KEGG" id="vg:4960860"/>
<dbReference type="EMBL" id="EF203088">
    <property type="protein sequence ID" value="ABO45360.1"/>
    <property type="molecule type" value="Genomic_DNA"/>
</dbReference>